<dbReference type="InterPro" id="IPR008979">
    <property type="entry name" value="Galactose-bd-like_sf"/>
</dbReference>
<dbReference type="InterPro" id="IPR000805">
    <property type="entry name" value="Glyco_hydro_26"/>
</dbReference>
<feature type="signal peptide" evidence="5">
    <location>
        <begin position="1"/>
        <end position="22"/>
    </location>
</feature>
<evidence type="ECO:0000256" key="5">
    <source>
        <dbReference type="SAM" id="SignalP"/>
    </source>
</evidence>
<gene>
    <name evidence="7" type="ORF">C2869_05795</name>
</gene>
<evidence type="ECO:0000256" key="1">
    <source>
        <dbReference type="ARBA" id="ARBA00007754"/>
    </source>
</evidence>
<dbReference type="Gene3D" id="2.60.40.3010">
    <property type="match status" value="1"/>
</dbReference>
<dbReference type="OrthoDB" id="9816550at2"/>
<keyword evidence="8" id="KW-1185">Reference proteome</keyword>
<evidence type="ECO:0000256" key="3">
    <source>
        <dbReference type="ARBA" id="ARBA00023295"/>
    </source>
</evidence>
<dbReference type="InterPro" id="IPR017853">
    <property type="entry name" value="GH"/>
</dbReference>
<feature type="chain" id="PRO_5015446951" evidence="5">
    <location>
        <begin position="23"/>
        <end position="1069"/>
    </location>
</feature>
<dbReference type="SUPFAM" id="SSF49785">
    <property type="entry name" value="Galactose-binding domain-like"/>
    <property type="match status" value="3"/>
</dbReference>
<dbReference type="InterPro" id="IPR049475">
    <property type="entry name" value="Mann_GBD_bact"/>
</dbReference>
<dbReference type="Gene3D" id="2.60.120.260">
    <property type="entry name" value="Galactose-binding domain-like"/>
    <property type="match status" value="4"/>
</dbReference>
<reference evidence="7 8" key="1">
    <citation type="submission" date="2018-01" db="EMBL/GenBank/DDBJ databases">
        <title>Genome sequence of a Cantenovulum-like bacteria.</title>
        <authorList>
            <person name="Tan W.R."/>
            <person name="Lau N.-S."/>
            <person name="Go F."/>
            <person name="Amirul A.-A.A."/>
        </authorList>
    </citation>
    <scope>NUCLEOTIDE SEQUENCE [LARGE SCALE GENOMIC DNA]</scope>
    <source>
        <strain evidence="7 8">CCB-QB4</strain>
    </source>
</reference>
<evidence type="ECO:0000256" key="4">
    <source>
        <dbReference type="PROSITE-ProRule" id="PRU01100"/>
    </source>
</evidence>
<dbReference type="Gene3D" id="3.20.20.80">
    <property type="entry name" value="Glycosidases"/>
    <property type="match status" value="1"/>
</dbReference>
<feature type="domain" description="GH26" evidence="6">
    <location>
        <begin position="298"/>
        <end position="609"/>
    </location>
</feature>
<dbReference type="PROSITE" id="PS51764">
    <property type="entry name" value="GH26"/>
    <property type="match status" value="1"/>
</dbReference>
<dbReference type="Pfam" id="PF02156">
    <property type="entry name" value="Glyco_hydro_26"/>
    <property type="match status" value="1"/>
</dbReference>
<evidence type="ECO:0000313" key="7">
    <source>
        <dbReference type="EMBL" id="AWB68934.1"/>
    </source>
</evidence>
<dbReference type="PROSITE" id="PS51257">
    <property type="entry name" value="PROKAR_LIPOPROTEIN"/>
    <property type="match status" value="1"/>
</dbReference>
<proteinExistence type="inferred from homology"/>
<dbReference type="PRINTS" id="PR00739">
    <property type="entry name" value="GLHYDRLASE26"/>
</dbReference>
<accession>A0A2S0VXJ8</accession>
<dbReference type="EMBL" id="CP026604">
    <property type="protein sequence ID" value="AWB68934.1"/>
    <property type="molecule type" value="Genomic_DNA"/>
</dbReference>
<dbReference type="Pfam" id="PF21253">
    <property type="entry name" value="Mann_GBD_bact"/>
    <property type="match status" value="3"/>
</dbReference>
<sequence>MPCKLKSAGSLLLAATISAVLAGCGPVEEKTLNTDTVEYTPEERPVAVVAGVEEDKTEVPPNTEVTLTSRLLGPVTDQTVVWTQTSGTPLDGLTGLDQQELTFTAPAVSGTETFTFQLSVLDGDGNPELDENGNPVLDEITITVFDESSKIVLEVETEGVSTGPTIVSDGDANFLPGGVGSHTSDFIPGTSVTFTVNVPSDTFVTLYGTFAIPASGYGDGKGAVITVNGLSTEVFIPATGSFAEYRYGVYKLNAGDNIIEVGGGWDYYRLDSIAMVTAEAPAGPVPVVDQLVNDNATQSAKDLMSFLVENYGSATLSGQTEFPRKDGDSFPLTEFNKITAATGDDAPAIVAFDYMNYSSSHSGNNFDGLTESIIAEHEAKNIVISALWHWRAPSGNTGSEGSFYSNGTNFDLAAALADTNSAEYAELIADIDIIAAELQKLEDADVPVLWRPLHEASGGWFWWGNHGADALKDLWVLMYDRMTTHHGLDNLIWVFTHTHGLPEDWYPGDDYVDIVGFDGYADPRNDSSATFSQEYATLKDRHDGQKLIALTETGTIPNVETMHGANAWWSFFITWNSEVWDSSSVIGPQGANSTDVDTFYAQDGVINLADIPGGRAKTEAGIFDNFEISSAGFEGQINWSPSPGLSVMSDWAASGAYSLTYSKDLSAEAGANGVIMQTYPAGGIDVSSVNTLSLNANAMNVGDSVTIKLWAKDGSGVWRDAGATALVAGGLDLAIDVSDIDNVSGFGLQIEGFDTAATDAKFYLDNVRLDDTLIHDFEPQTSGFEGQINWSTKPGITVTNGWATSGVQALTYVKDLSAEAGANGVIMQTYPEGGIDVTGVNMLKVSANAVNAGDATTIKLWAKDGAGVWRDAGATALVAGGLELAVDVSDIDNVSGFGLQIENFDATATDAMFYLDNVRLDDAVLFDFEGTGKWEFQNNWSPVSGIQLAQDWVADGANSLSGVVQLADGDDNVVLQTYPVDGLLLGDVTTLHITASAKDAGSSLQAMLFVKDQDGTWSDSGAVDVVDGGVELSIDVSGLSELSGFGVRFMSPDNSTTPAQFYIDKVEFK</sequence>
<evidence type="ECO:0000256" key="2">
    <source>
        <dbReference type="ARBA" id="ARBA00022801"/>
    </source>
</evidence>
<comment type="similarity">
    <text evidence="1 4">Belongs to the glycosyl hydrolase 26 family.</text>
</comment>
<dbReference type="InterPro" id="IPR022790">
    <property type="entry name" value="GH26_dom"/>
</dbReference>
<dbReference type="Proteomes" id="UP000244441">
    <property type="component" value="Chromosome"/>
</dbReference>
<evidence type="ECO:0000259" key="6">
    <source>
        <dbReference type="PROSITE" id="PS51764"/>
    </source>
</evidence>
<evidence type="ECO:0000313" key="8">
    <source>
        <dbReference type="Proteomes" id="UP000244441"/>
    </source>
</evidence>
<dbReference type="SUPFAM" id="SSF51445">
    <property type="entry name" value="(Trans)glycosidases"/>
    <property type="match status" value="1"/>
</dbReference>
<dbReference type="GO" id="GO:0016985">
    <property type="term" value="F:mannan endo-1,4-beta-mannosidase activity"/>
    <property type="evidence" value="ECO:0007669"/>
    <property type="project" value="InterPro"/>
</dbReference>
<keyword evidence="2 4" id="KW-0378">Hydrolase</keyword>
<keyword evidence="5" id="KW-0732">Signal</keyword>
<keyword evidence="3 4" id="KW-0326">Glycosidase</keyword>
<organism evidence="7 8">
    <name type="scientific">Saccharobesus litoralis</name>
    <dbReference type="NCBI Taxonomy" id="2172099"/>
    <lineage>
        <taxon>Bacteria</taxon>
        <taxon>Pseudomonadati</taxon>
        <taxon>Pseudomonadota</taxon>
        <taxon>Gammaproteobacteria</taxon>
        <taxon>Alteromonadales</taxon>
        <taxon>Alteromonadaceae</taxon>
        <taxon>Saccharobesus</taxon>
    </lineage>
</organism>
<dbReference type="KEGG" id="cate:C2869_05795"/>
<dbReference type="PANTHER" id="PTHR40079:SF4">
    <property type="entry name" value="GH26 DOMAIN-CONTAINING PROTEIN-RELATED"/>
    <property type="match status" value="1"/>
</dbReference>
<dbReference type="GO" id="GO:0006080">
    <property type="term" value="P:substituted mannan metabolic process"/>
    <property type="evidence" value="ECO:0007669"/>
    <property type="project" value="InterPro"/>
</dbReference>
<feature type="active site" description="Proton donor" evidence="4">
    <location>
        <position position="455"/>
    </location>
</feature>
<name>A0A2S0VXJ8_9ALTE</name>
<dbReference type="PANTHER" id="PTHR40079">
    <property type="entry name" value="MANNAN ENDO-1,4-BETA-MANNOSIDASE E-RELATED"/>
    <property type="match status" value="1"/>
</dbReference>
<feature type="active site" description="Nucleophile" evidence="4">
    <location>
        <position position="552"/>
    </location>
</feature>
<protein>
    <submittedName>
        <fullName evidence="7">Mannan endo-1,4-beta-mannosidase</fullName>
    </submittedName>
</protein>
<dbReference type="AlphaFoldDB" id="A0A2S0VXJ8"/>